<keyword evidence="3" id="KW-0067">ATP-binding</keyword>
<dbReference type="SUPFAM" id="SSF100920">
    <property type="entry name" value="Heat shock protein 70kD (HSP70), peptide-binding domain"/>
    <property type="match status" value="1"/>
</dbReference>
<keyword evidence="6" id="KW-1185">Reference proteome</keyword>
<dbReference type="GO" id="GO:0005524">
    <property type="term" value="F:ATP binding"/>
    <property type="evidence" value="ECO:0007669"/>
    <property type="project" value="UniProtKB-KW"/>
</dbReference>
<dbReference type="Proteomes" id="UP001488838">
    <property type="component" value="Unassembled WGS sequence"/>
</dbReference>
<gene>
    <name evidence="5" type="ORF">U0070_020926</name>
</gene>
<dbReference type="InterPro" id="IPR029047">
    <property type="entry name" value="HSP70_peptide-bd_sf"/>
</dbReference>
<evidence type="ECO:0000313" key="6">
    <source>
        <dbReference type="Proteomes" id="UP001488838"/>
    </source>
</evidence>
<evidence type="ECO:0000313" key="5">
    <source>
        <dbReference type="EMBL" id="KAK7814067.1"/>
    </source>
</evidence>
<protein>
    <submittedName>
        <fullName evidence="5">Uncharacterized protein</fullName>
    </submittedName>
</protein>
<dbReference type="AlphaFoldDB" id="A0AAW0IIE6"/>
<organism evidence="5 6">
    <name type="scientific">Myodes glareolus</name>
    <name type="common">Bank vole</name>
    <name type="synonym">Clethrionomys glareolus</name>
    <dbReference type="NCBI Taxonomy" id="447135"/>
    <lineage>
        <taxon>Eukaryota</taxon>
        <taxon>Metazoa</taxon>
        <taxon>Chordata</taxon>
        <taxon>Craniata</taxon>
        <taxon>Vertebrata</taxon>
        <taxon>Euteleostomi</taxon>
        <taxon>Mammalia</taxon>
        <taxon>Eutheria</taxon>
        <taxon>Euarchontoglires</taxon>
        <taxon>Glires</taxon>
        <taxon>Rodentia</taxon>
        <taxon>Myomorpha</taxon>
        <taxon>Muroidea</taxon>
        <taxon>Cricetidae</taxon>
        <taxon>Arvicolinae</taxon>
        <taxon>Myodes</taxon>
    </lineage>
</organism>
<evidence type="ECO:0000256" key="1">
    <source>
        <dbReference type="ARBA" id="ARBA00007381"/>
    </source>
</evidence>
<comment type="similarity">
    <text evidence="1">Belongs to the heat shock protein 70 family.</text>
</comment>
<dbReference type="EMBL" id="JBBHLL010000126">
    <property type="protein sequence ID" value="KAK7814067.1"/>
    <property type="molecule type" value="Genomic_DNA"/>
</dbReference>
<evidence type="ECO:0000256" key="3">
    <source>
        <dbReference type="ARBA" id="ARBA00022840"/>
    </source>
</evidence>
<keyword evidence="4" id="KW-0007">Acetylation</keyword>
<dbReference type="GO" id="GO:0140662">
    <property type="term" value="F:ATP-dependent protein folding chaperone"/>
    <property type="evidence" value="ECO:0007669"/>
    <property type="project" value="InterPro"/>
</dbReference>
<dbReference type="Pfam" id="PF00012">
    <property type="entry name" value="HSP70"/>
    <property type="match status" value="1"/>
</dbReference>
<reference evidence="5 6" key="1">
    <citation type="journal article" date="2023" name="bioRxiv">
        <title>Conserved and derived expression patterns and positive selection on dental genes reveal complex evolutionary context of ever-growing rodent molars.</title>
        <authorList>
            <person name="Calamari Z.T."/>
            <person name="Song A."/>
            <person name="Cohen E."/>
            <person name="Akter M."/>
            <person name="Roy R.D."/>
            <person name="Hallikas O."/>
            <person name="Christensen M.M."/>
            <person name="Li P."/>
            <person name="Marangoni P."/>
            <person name="Jernvall J."/>
            <person name="Klein O.D."/>
        </authorList>
    </citation>
    <scope>NUCLEOTIDE SEQUENCE [LARGE SCALE GENOMIC DNA]</scope>
    <source>
        <strain evidence="5">V071</strain>
    </source>
</reference>
<evidence type="ECO:0000256" key="4">
    <source>
        <dbReference type="ARBA" id="ARBA00022990"/>
    </source>
</evidence>
<name>A0AAW0IIE6_MYOGA</name>
<comment type="caution">
    <text evidence="5">The sequence shown here is derived from an EMBL/GenBank/DDBJ whole genome shotgun (WGS) entry which is preliminary data.</text>
</comment>
<dbReference type="InterPro" id="IPR013126">
    <property type="entry name" value="Hsp_70_fam"/>
</dbReference>
<sequence>MEKKKSTQARIETGSIYIYITLTQCEELNTNLFWGTVDPIEMILNMNINPDEVIAYVPQTGVTFDIDANGILSVSTVDMSTGKESKITITNDRNH</sequence>
<keyword evidence="2" id="KW-0547">Nucleotide-binding</keyword>
<accession>A0AAW0IIE6</accession>
<evidence type="ECO:0000256" key="2">
    <source>
        <dbReference type="ARBA" id="ARBA00022741"/>
    </source>
</evidence>
<proteinExistence type="inferred from homology"/>
<dbReference type="Gene3D" id="2.60.34.10">
    <property type="entry name" value="Substrate Binding Domain Of DNAk, Chain A, domain 1"/>
    <property type="match status" value="1"/>
</dbReference>